<evidence type="ECO:0000313" key="3">
    <source>
        <dbReference type="EMBL" id="AFM12490.1"/>
    </source>
</evidence>
<dbReference type="KEGG" id="tpx:Turpa_1843"/>
<dbReference type="AlphaFoldDB" id="I4B5D3"/>
<keyword evidence="4" id="KW-1185">Reference proteome</keyword>
<dbReference type="HOGENOM" id="CLU_721484_0_0_12"/>
<dbReference type="PATRIC" id="fig|869212.3.peg.1843"/>
<dbReference type="PANTHER" id="PTHR45947">
    <property type="entry name" value="SULFOQUINOVOSYL TRANSFERASE SQD2"/>
    <property type="match status" value="1"/>
</dbReference>
<evidence type="ECO:0000259" key="1">
    <source>
        <dbReference type="Pfam" id="PF00534"/>
    </source>
</evidence>
<dbReference type="RefSeq" id="WP_014802999.1">
    <property type="nucleotide sequence ID" value="NC_018020.1"/>
</dbReference>
<dbReference type="GO" id="GO:0016757">
    <property type="term" value="F:glycosyltransferase activity"/>
    <property type="evidence" value="ECO:0007669"/>
    <property type="project" value="InterPro"/>
</dbReference>
<evidence type="ECO:0000313" key="4">
    <source>
        <dbReference type="Proteomes" id="UP000006048"/>
    </source>
</evidence>
<reference evidence="3 4" key="1">
    <citation type="submission" date="2012-06" db="EMBL/GenBank/DDBJ databases">
        <title>The complete chromosome of genome of Turneriella parva DSM 21527.</title>
        <authorList>
            <consortium name="US DOE Joint Genome Institute (JGI-PGF)"/>
            <person name="Lucas S."/>
            <person name="Han J."/>
            <person name="Lapidus A."/>
            <person name="Bruce D."/>
            <person name="Goodwin L."/>
            <person name="Pitluck S."/>
            <person name="Peters L."/>
            <person name="Kyrpides N."/>
            <person name="Mavromatis K."/>
            <person name="Ivanova N."/>
            <person name="Mikhailova N."/>
            <person name="Chertkov O."/>
            <person name="Detter J.C."/>
            <person name="Tapia R."/>
            <person name="Han C."/>
            <person name="Land M."/>
            <person name="Hauser L."/>
            <person name="Markowitz V."/>
            <person name="Cheng J.-F."/>
            <person name="Hugenholtz P."/>
            <person name="Woyke T."/>
            <person name="Wu D."/>
            <person name="Gronow S."/>
            <person name="Wellnitz S."/>
            <person name="Brambilla E."/>
            <person name="Klenk H.-P."/>
            <person name="Eisen J.A."/>
        </authorList>
    </citation>
    <scope>NUCLEOTIDE SEQUENCE [LARGE SCALE GENOMIC DNA]</scope>
    <source>
        <strain evidence="4">ATCC BAA-1111 / DSM 21527 / NCTC 11395 / H</strain>
    </source>
</reference>
<dbReference type="InterPro" id="IPR001296">
    <property type="entry name" value="Glyco_trans_1"/>
</dbReference>
<dbReference type="SUPFAM" id="SSF53756">
    <property type="entry name" value="UDP-Glycosyltransferase/glycogen phosphorylase"/>
    <property type="match status" value="1"/>
</dbReference>
<proteinExistence type="predicted"/>
<dbReference type="STRING" id="869212.Turpa_1843"/>
<feature type="domain" description="Glycosyl transferase family 1" evidence="1">
    <location>
        <begin position="204"/>
        <end position="361"/>
    </location>
</feature>
<dbReference type="Gene3D" id="3.40.50.2000">
    <property type="entry name" value="Glycogen Phosphorylase B"/>
    <property type="match status" value="2"/>
</dbReference>
<organism evidence="3 4">
    <name type="scientific">Turneriella parva (strain ATCC BAA-1111 / DSM 21527 / NCTC 11395 / H)</name>
    <name type="common">Leptospira parva</name>
    <dbReference type="NCBI Taxonomy" id="869212"/>
    <lineage>
        <taxon>Bacteria</taxon>
        <taxon>Pseudomonadati</taxon>
        <taxon>Spirochaetota</taxon>
        <taxon>Spirochaetia</taxon>
        <taxon>Leptospirales</taxon>
        <taxon>Leptospiraceae</taxon>
        <taxon>Turneriella</taxon>
    </lineage>
</organism>
<keyword evidence="3" id="KW-0808">Transferase</keyword>
<gene>
    <name evidence="3" type="ordered locus">Turpa_1843</name>
</gene>
<protein>
    <submittedName>
        <fullName evidence="3">Glycosyl transferase group 1</fullName>
    </submittedName>
</protein>
<feature type="domain" description="Glycosyltransferase subfamily 4-like N-terminal" evidence="2">
    <location>
        <begin position="59"/>
        <end position="190"/>
    </location>
</feature>
<evidence type="ECO:0000259" key="2">
    <source>
        <dbReference type="Pfam" id="PF13439"/>
    </source>
</evidence>
<sequence length="383" mass="43677">MQDELANKLRVAWVADIFDEVSGIITDTEEMYELAQARGYFWQPVTTYKKPIHPFHIFDPILPVPTGSFYKGTSMYVPDFLRVVQFFRKNKFNVLVSNTPGVMGMLAMAAAKYQSLPWVDIYHTDIDYYMNDLSGRLVKPFVKNPALFFLKQYQKQADLIFVRTREFYELMVKKGHDERKLRYYPAGVNARHWNPENADRASLKDHGIDPEMTVVIFVGRITKVKDIEFLLRYFTEEKPEKAVCAVIGGGPEKELYEKKYAGDRVKFLGVQRGAALQKLYASADLYVLPSASETLGKTVLEAMASGTGVVVSDKGGPKDYVTHGENGMIFKAHDYDSFKQAMHSLFSDRAHMKMLGTKGRESIGNHTDEKLFESFTRHIAELV</sequence>
<name>I4B5D3_TURPD</name>
<dbReference type="EMBL" id="CP002959">
    <property type="protein sequence ID" value="AFM12490.1"/>
    <property type="molecule type" value="Genomic_DNA"/>
</dbReference>
<dbReference type="PANTHER" id="PTHR45947:SF3">
    <property type="entry name" value="SULFOQUINOVOSYL TRANSFERASE SQD2"/>
    <property type="match status" value="1"/>
</dbReference>
<dbReference type="Pfam" id="PF00534">
    <property type="entry name" value="Glycos_transf_1"/>
    <property type="match status" value="1"/>
</dbReference>
<dbReference type="OrthoDB" id="9795068at2"/>
<dbReference type="Pfam" id="PF13439">
    <property type="entry name" value="Glyco_transf_4"/>
    <property type="match status" value="1"/>
</dbReference>
<dbReference type="InterPro" id="IPR050194">
    <property type="entry name" value="Glycosyltransferase_grp1"/>
</dbReference>
<dbReference type="InterPro" id="IPR028098">
    <property type="entry name" value="Glyco_trans_4-like_N"/>
</dbReference>
<dbReference type="Proteomes" id="UP000006048">
    <property type="component" value="Chromosome"/>
</dbReference>
<accession>I4B5D3</accession>